<feature type="domain" description="PpiC" evidence="16">
    <location>
        <begin position="272"/>
        <end position="362"/>
    </location>
</feature>
<evidence type="ECO:0000313" key="18">
    <source>
        <dbReference type="Proteomes" id="UP000824321"/>
    </source>
</evidence>
<dbReference type="InterPro" id="IPR052029">
    <property type="entry name" value="PpiD_chaperone"/>
</dbReference>
<dbReference type="PROSITE" id="PS50198">
    <property type="entry name" value="PPIC_PPIASE_2"/>
    <property type="match status" value="1"/>
</dbReference>
<dbReference type="SUPFAM" id="SSF54534">
    <property type="entry name" value="FKBP-like"/>
    <property type="match status" value="1"/>
</dbReference>
<keyword evidence="5" id="KW-0812">Transmembrane</keyword>
<evidence type="ECO:0000313" key="17">
    <source>
        <dbReference type="EMBL" id="QZD95381.1"/>
    </source>
</evidence>
<keyword evidence="18" id="KW-1185">Reference proteome</keyword>
<evidence type="ECO:0000256" key="14">
    <source>
        <dbReference type="PROSITE-ProRule" id="PRU00278"/>
    </source>
</evidence>
<proteinExistence type="inferred from homology"/>
<dbReference type="PANTHER" id="PTHR47529:SF1">
    <property type="entry name" value="PERIPLASMIC CHAPERONE PPID"/>
    <property type="match status" value="1"/>
</dbReference>
<dbReference type="EMBL" id="CP081294">
    <property type="protein sequence ID" value="QZD95381.1"/>
    <property type="molecule type" value="Genomic_DNA"/>
</dbReference>
<evidence type="ECO:0000256" key="1">
    <source>
        <dbReference type="ARBA" id="ARBA00004382"/>
    </source>
</evidence>
<evidence type="ECO:0000256" key="10">
    <source>
        <dbReference type="ARBA" id="ARBA00031484"/>
    </source>
</evidence>
<keyword evidence="14" id="KW-0697">Rotamase</keyword>
<evidence type="ECO:0000256" key="13">
    <source>
        <dbReference type="ARBA" id="ARBA00042775"/>
    </source>
</evidence>
<dbReference type="RefSeq" id="WP_221431120.1">
    <property type="nucleotide sequence ID" value="NZ_CP081294.1"/>
</dbReference>
<gene>
    <name evidence="17" type="ORF">K3136_01230</name>
</gene>
<evidence type="ECO:0000256" key="3">
    <source>
        <dbReference type="ARBA" id="ARBA00022475"/>
    </source>
</evidence>
<evidence type="ECO:0000256" key="5">
    <source>
        <dbReference type="ARBA" id="ARBA00022692"/>
    </source>
</evidence>
<dbReference type="Gene3D" id="1.10.4030.10">
    <property type="entry name" value="Porin chaperone SurA, peptide-binding domain"/>
    <property type="match status" value="2"/>
</dbReference>
<dbReference type="InterPro" id="IPR027304">
    <property type="entry name" value="Trigger_fact/SurA_dom_sf"/>
</dbReference>
<sequence>MLTFFRNFFKSKIGLAITLAFLGLIGFAFASMDVSNTGAFGGVAGGDSVAVVGDKKIGTAEFQQAVNDALAEARRENPEITMEQLLANGGIDRILDDLIDRYTLIAWGEENGFSAGDNLVNYLIRDLPGVRGPEGEFDQAAYAALLQQAQLTDAEVRSQIRTSLFEQQAIGASVSGAKLPEKLALAYARTFKERRSGAIATIPAGLFIPTETPSDEVLAEFYNDQKSRFVRPERRVLRYATFGSEALGDSILPTDEEIAAYYESNQDQYAAGEDRTFTQLIVATREGAEAIAARVNAGETIAQAAASAGFATTQIEGVTREALLEQVAGSGNVVEAYFSAPQGSLTTPARSSLGWHIARVDNVTQIPARSLAQARDEIAETLGQEKRERGIAELAVSTEDRLADGASLVSIAEEFGLDLQTTAPITARGVVYGTPQRVDPVLAPALTLAFQIGEGQPEIGALPDGETFILYEVADIAPSAAAPLSEIRDEVTAEWRRVRGNELAEAAAARIVKRVEEGRTLAQAVAAEEAAIPAPDQVEYTREQLARLQGQNVPTPVALMFGMAEGSTKKLDGTNDQGWFVVDLESISFDELVEDDPLIEIARAQVGQNWSGEYAAQLRTAMRESIGVERNPDAIAAVRRQLLGENN</sequence>
<dbReference type="Pfam" id="PF13624">
    <property type="entry name" value="SurA_N_3"/>
    <property type="match status" value="1"/>
</dbReference>
<name>A0ABX9A276_9SPHN</name>
<accession>A0ABX9A276</accession>
<evidence type="ECO:0000256" key="4">
    <source>
        <dbReference type="ARBA" id="ARBA00022519"/>
    </source>
</evidence>
<evidence type="ECO:0000256" key="2">
    <source>
        <dbReference type="ARBA" id="ARBA00018370"/>
    </source>
</evidence>
<dbReference type="Pfam" id="PF13145">
    <property type="entry name" value="Rotamase_2"/>
    <property type="match status" value="1"/>
</dbReference>
<evidence type="ECO:0000256" key="9">
    <source>
        <dbReference type="ARBA" id="ARBA00030642"/>
    </source>
</evidence>
<comment type="subcellular location">
    <subcellularLocation>
        <location evidence="1">Cell inner membrane</location>
        <topology evidence="1">Single-pass type II membrane protein</topology>
        <orientation evidence="1">Periplasmic side</orientation>
    </subcellularLocation>
</comment>
<dbReference type="Gene3D" id="3.10.50.40">
    <property type="match status" value="1"/>
</dbReference>
<evidence type="ECO:0000256" key="7">
    <source>
        <dbReference type="ARBA" id="ARBA00023136"/>
    </source>
</evidence>
<protein>
    <recommendedName>
        <fullName evidence="2">Parvulin-like PPIase</fullName>
    </recommendedName>
    <alternativeName>
        <fullName evidence="9">Peptidyl-prolyl cis-trans isomerase plp</fullName>
    </alternativeName>
    <alternativeName>
        <fullName evidence="12">Periplasmic chaperone PpiD</fullName>
    </alternativeName>
    <alternativeName>
        <fullName evidence="13">Periplasmic folding chaperone</fullName>
    </alternativeName>
    <alternativeName>
        <fullName evidence="10">Rotamase plp</fullName>
    </alternativeName>
</protein>
<feature type="chain" id="PRO_5046130958" description="Parvulin-like PPIase" evidence="15">
    <location>
        <begin position="31"/>
        <end position="647"/>
    </location>
</feature>
<evidence type="ECO:0000256" key="12">
    <source>
        <dbReference type="ARBA" id="ARBA00040743"/>
    </source>
</evidence>
<evidence type="ECO:0000256" key="6">
    <source>
        <dbReference type="ARBA" id="ARBA00022989"/>
    </source>
</evidence>
<keyword evidence="14" id="KW-0413">Isomerase</keyword>
<evidence type="ECO:0000256" key="8">
    <source>
        <dbReference type="ARBA" id="ARBA00023186"/>
    </source>
</evidence>
<keyword evidence="6" id="KW-1133">Transmembrane helix</keyword>
<keyword evidence="8" id="KW-0143">Chaperone</keyword>
<comment type="similarity">
    <text evidence="11">Belongs to the PpiD chaperone family.</text>
</comment>
<evidence type="ECO:0000259" key="16">
    <source>
        <dbReference type="PROSITE" id="PS50198"/>
    </source>
</evidence>
<dbReference type="SUPFAM" id="SSF109998">
    <property type="entry name" value="Triger factor/SurA peptide-binding domain-like"/>
    <property type="match status" value="1"/>
</dbReference>
<dbReference type="Proteomes" id="UP000824321">
    <property type="component" value="Chromosome"/>
</dbReference>
<evidence type="ECO:0000256" key="11">
    <source>
        <dbReference type="ARBA" id="ARBA00038408"/>
    </source>
</evidence>
<keyword evidence="15" id="KW-0732">Signal</keyword>
<feature type="signal peptide" evidence="15">
    <location>
        <begin position="1"/>
        <end position="30"/>
    </location>
</feature>
<reference evidence="17 18" key="1">
    <citation type="submission" date="2021-08" db="EMBL/GenBank/DDBJ databases">
        <title>Comparative Genomics Analysis of the Genus Qipengyuania Reveals Extensive Genetic Diversity and Metabolic Versatility, Including the Description of Fifteen Novel Species.</title>
        <authorList>
            <person name="Liu Y."/>
        </authorList>
    </citation>
    <scope>NUCLEOTIDE SEQUENCE [LARGE SCALE GENOMIC DNA]</scope>
    <source>
        <strain evidence="17 18">1NDH1</strain>
    </source>
</reference>
<organism evidence="17 18">
    <name type="scientific">Qipengyuania gelatinilytica</name>
    <dbReference type="NCBI Taxonomy" id="2867231"/>
    <lineage>
        <taxon>Bacteria</taxon>
        <taxon>Pseudomonadati</taxon>
        <taxon>Pseudomonadota</taxon>
        <taxon>Alphaproteobacteria</taxon>
        <taxon>Sphingomonadales</taxon>
        <taxon>Erythrobacteraceae</taxon>
        <taxon>Qipengyuania</taxon>
    </lineage>
</organism>
<keyword evidence="7" id="KW-0472">Membrane</keyword>
<keyword evidence="3" id="KW-1003">Cell membrane</keyword>
<evidence type="ECO:0000256" key="15">
    <source>
        <dbReference type="SAM" id="SignalP"/>
    </source>
</evidence>
<dbReference type="InterPro" id="IPR000297">
    <property type="entry name" value="PPIase_PpiC"/>
</dbReference>
<dbReference type="PANTHER" id="PTHR47529">
    <property type="entry name" value="PEPTIDYL-PROLYL CIS-TRANS ISOMERASE D"/>
    <property type="match status" value="1"/>
</dbReference>
<keyword evidence="4" id="KW-0997">Cell inner membrane</keyword>
<dbReference type="InterPro" id="IPR046357">
    <property type="entry name" value="PPIase_dom_sf"/>
</dbReference>